<dbReference type="InterPro" id="IPR025738">
    <property type="entry name" value="BatD"/>
</dbReference>
<reference evidence="3" key="1">
    <citation type="submission" date="2019-02" db="EMBL/GenBank/DDBJ databases">
        <authorList>
            <person name="Li S.-H."/>
        </authorList>
    </citation>
    <scope>NUCLEOTIDE SEQUENCE</scope>
    <source>
        <strain evidence="3">IMCC14734</strain>
    </source>
</reference>
<evidence type="ECO:0000256" key="2">
    <source>
        <dbReference type="SAM" id="SignalP"/>
    </source>
</evidence>
<name>A0ABT3TBS9_9GAMM</name>
<evidence type="ECO:0000313" key="3">
    <source>
        <dbReference type="EMBL" id="MCX2979721.1"/>
    </source>
</evidence>
<evidence type="ECO:0008006" key="5">
    <source>
        <dbReference type="Google" id="ProtNLM"/>
    </source>
</evidence>
<evidence type="ECO:0000256" key="1">
    <source>
        <dbReference type="SAM" id="MobiDB-lite"/>
    </source>
</evidence>
<accession>A0ABT3TBS9</accession>
<keyword evidence="2" id="KW-0732">Signal</keyword>
<feature type="chain" id="PRO_5045209532" description="Protein BatD" evidence="2">
    <location>
        <begin position="20"/>
        <end position="440"/>
    </location>
</feature>
<dbReference type="RefSeq" id="WP_279243720.1">
    <property type="nucleotide sequence ID" value="NZ_SHNN01000001.1"/>
</dbReference>
<keyword evidence="4" id="KW-1185">Reference proteome</keyword>
<organism evidence="3 4">
    <name type="scientific">Candidatus Litorirhabdus singularis</name>
    <dbReference type="NCBI Taxonomy" id="2518993"/>
    <lineage>
        <taxon>Bacteria</taxon>
        <taxon>Pseudomonadati</taxon>
        <taxon>Pseudomonadota</taxon>
        <taxon>Gammaproteobacteria</taxon>
        <taxon>Cellvibrionales</taxon>
        <taxon>Halieaceae</taxon>
        <taxon>Candidatus Litorirhabdus</taxon>
    </lineage>
</organism>
<dbReference type="Pfam" id="PF13584">
    <property type="entry name" value="BatD"/>
    <property type="match status" value="1"/>
</dbReference>
<protein>
    <recommendedName>
        <fullName evidence="5">Protein BatD</fullName>
    </recommendedName>
</protein>
<dbReference type="EMBL" id="SHNN01000001">
    <property type="protein sequence ID" value="MCX2979721.1"/>
    <property type="molecule type" value="Genomic_DNA"/>
</dbReference>
<dbReference type="Proteomes" id="UP001143362">
    <property type="component" value="Unassembled WGS sequence"/>
</dbReference>
<feature type="signal peptide" evidence="2">
    <location>
        <begin position="1"/>
        <end position="19"/>
    </location>
</feature>
<comment type="caution">
    <text evidence="3">The sequence shown here is derived from an EMBL/GenBank/DDBJ whole genome shotgun (WGS) entry which is preliminary data.</text>
</comment>
<gene>
    <name evidence="3" type="ORF">EYC98_02460</name>
</gene>
<evidence type="ECO:0000313" key="4">
    <source>
        <dbReference type="Proteomes" id="UP001143362"/>
    </source>
</evidence>
<proteinExistence type="predicted"/>
<dbReference type="PANTHER" id="PTHR40940">
    <property type="entry name" value="PROTEIN BATD-RELATED"/>
    <property type="match status" value="1"/>
</dbReference>
<dbReference type="PANTHER" id="PTHR40940:SF1">
    <property type="entry name" value="PROTEIN BATD"/>
    <property type="match status" value="1"/>
</dbReference>
<feature type="region of interest" description="Disordered" evidence="1">
    <location>
        <begin position="212"/>
        <end position="231"/>
    </location>
</feature>
<sequence>MIRLLLVLLLLVWHGTATAKSLEDLLQSGELEINSWIKPNASIVVGQELELTVEIATQRWFSGGTRLKLPEAPGLIVLRRDQFANNLNRTKNGVSWVAQRWTIQLYAQREGEFNVPGIELELAVNDASAGIIRGTTRSEALSFQALLPPGLSAADRWVAAPKFSVELSTDRDLQALLPGDAFTVDILMQASNFEAMMLPVISLPEPAGLAAYPEPPELENTSNRGNAKAQRRQRITYVVEKPGQYQIEPQQLYWWDTTNSELRTLATPALSVDAGAALTPAEAAALEPASHKTRWRPNWSVLLGLLTTAGLALGIWRGLRWYQQSNTAVWQRGQRALRRGDAATAAHWFYVWLNRSRPQRNWYSLRRSVRGAQSKDKDSDNSVEHLLNAAFSDTSTELPTSLQRDRATAGKWWQRWLPNAVRLRLNPDNSAAEQKASSLP</sequence>